<evidence type="ECO:0000313" key="2">
    <source>
        <dbReference type="EMBL" id="KEO71819.1"/>
    </source>
</evidence>
<feature type="chain" id="PRO_5001695494" description="Outer membrane protein beta-barrel domain-containing protein" evidence="1">
    <location>
        <begin position="22"/>
        <end position="234"/>
    </location>
</feature>
<dbReference type="RefSeq" id="WP_035079276.1">
    <property type="nucleotide sequence ID" value="NZ_JMIH01000038.1"/>
</dbReference>
<evidence type="ECO:0000313" key="3">
    <source>
        <dbReference type="Proteomes" id="UP000027821"/>
    </source>
</evidence>
<keyword evidence="1" id="KW-0732">Signal</keyword>
<accession>A0A074KSC7</accession>
<protein>
    <recommendedName>
        <fullName evidence="4">Outer membrane protein beta-barrel domain-containing protein</fullName>
    </recommendedName>
</protein>
<evidence type="ECO:0008006" key="4">
    <source>
        <dbReference type="Google" id="ProtNLM"/>
    </source>
</evidence>
<dbReference type="SUPFAM" id="SSF56925">
    <property type="entry name" value="OMPA-like"/>
    <property type="match status" value="1"/>
</dbReference>
<dbReference type="eggNOG" id="ENOG5032VYW">
    <property type="taxonomic scope" value="Bacteria"/>
</dbReference>
<proteinExistence type="predicted"/>
<reference evidence="2 3" key="1">
    <citation type="submission" date="2014-04" db="EMBL/GenBank/DDBJ databases">
        <title>Characterization and application of a salt tolerant electro-active bacterium.</title>
        <authorList>
            <person name="Yang L."/>
            <person name="Wei S."/>
            <person name="Tay Q.X.M."/>
        </authorList>
    </citation>
    <scope>NUCLEOTIDE SEQUENCE [LARGE SCALE GENOMIC DNA]</scope>
    <source>
        <strain evidence="2 3">LY1</strain>
    </source>
</reference>
<name>A0A074KSC7_9BACT</name>
<gene>
    <name evidence="2" type="ORF">EL17_21225</name>
</gene>
<evidence type="ECO:0000256" key="1">
    <source>
        <dbReference type="SAM" id="SignalP"/>
    </source>
</evidence>
<keyword evidence="3" id="KW-1185">Reference proteome</keyword>
<sequence length="234" mass="26814">MKKKVFMLFFSMLALSDIVQAQHHRDQLSFGIGPSFLYGNNTGYYSKLRIKLLPAYTLAYSYDHTRHWDFRASVGYQQFDGDGNTGNPSKKWIAENQAYDAKGQIYYMDLMPVYQFNPKNYLNKKQSISYYAGMGLGLMHVQREVKVAEIVPAVEGQRETWRPVIEDQQTTAIYFPVRIGLSTNWQKLWDLGLEGSALVASSNNLDGNTTNSKIIKPDVLFQFQVVLKRNISIN</sequence>
<comment type="caution">
    <text evidence="2">The sequence shown here is derived from an EMBL/GenBank/DDBJ whole genome shotgun (WGS) entry which is preliminary data.</text>
</comment>
<dbReference type="AlphaFoldDB" id="A0A074KSC7"/>
<dbReference type="InterPro" id="IPR011250">
    <property type="entry name" value="OMP/PagP_B-barrel"/>
</dbReference>
<organism evidence="2 3">
    <name type="scientific">Anditalea andensis</name>
    <dbReference type="NCBI Taxonomy" id="1048983"/>
    <lineage>
        <taxon>Bacteria</taxon>
        <taxon>Pseudomonadati</taxon>
        <taxon>Bacteroidota</taxon>
        <taxon>Cytophagia</taxon>
        <taxon>Cytophagales</taxon>
        <taxon>Cytophagaceae</taxon>
        <taxon>Anditalea</taxon>
    </lineage>
</organism>
<feature type="signal peptide" evidence="1">
    <location>
        <begin position="1"/>
        <end position="21"/>
    </location>
</feature>
<dbReference type="OrthoDB" id="837033at2"/>
<dbReference type="Proteomes" id="UP000027821">
    <property type="component" value="Unassembled WGS sequence"/>
</dbReference>
<dbReference type="EMBL" id="JMIH01000038">
    <property type="protein sequence ID" value="KEO71819.1"/>
    <property type="molecule type" value="Genomic_DNA"/>
</dbReference>